<gene>
    <name evidence="4" type="ORF">BYL167_LOCUS25304</name>
    <name evidence="3" type="ORF">CJN711_LOCUS8765</name>
</gene>
<dbReference type="Proteomes" id="UP000681967">
    <property type="component" value="Unassembled WGS sequence"/>
</dbReference>
<feature type="transmembrane region" description="Helical" evidence="1">
    <location>
        <begin position="516"/>
        <end position="536"/>
    </location>
</feature>
<dbReference type="Proteomes" id="UP000663855">
    <property type="component" value="Unassembled WGS sequence"/>
</dbReference>
<feature type="signal peptide" evidence="2">
    <location>
        <begin position="1"/>
        <end position="16"/>
    </location>
</feature>
<evidence type="ECO:0000313" key="5">
    <source>
        <dbReference type="Proteomes" id="UP000663855"/>
    </source>
</evidence>
<name>A0A814RK01_9BILA</name>
<evidence type="ECO:0000256" key="1">
    <source>
        <dbReference type="SAM" id="Phobius"/>
    </source>
</evidence>
<evidence type="ECO:0000256" key="2">
    <source>
        <dbReference type="SAM" id="SignalP"/>
    </source>
</evidence>
<keyword evidence="2" id="KW-0732">Signal</keyword>
<proteinExistence type="predicted"/>
<evidence type="ECO:0000313" key="4">
    <source>
        <dbReference type="EMBL" id="CAF4244611.1"/>
    </source>
</evidence>
<evidence type="ECO:0000313" key="3">
    <source>
        <dbReference type="EMBL" id="CAF1135119.1"/>
    </source>
</evidence>
<dbReference type="EMBL" id="CAJNOV010003228">
    <property type="protein sequence ID" value="CAF1135119.1"/>
    <property type="molecule type" value="Genomic_DNA"/>
</dbReference>
<keyword evidence="1" id="KW-0812">Transmembrane</keyword>
<accession>A0A814RK01</accession>
<reference evidence="3" key="1">
    <citation type="submission" date="2021-02" db="EMBL/GenBank/DDBJ databases">
        <authorList>
            <person name="Nowell W R."/>
        </authorList>
    </citation>
    <scope>NUCLEOTIDE SEQUENCE</scope>
</reference>
<keyword evidence="1" id="KW-1133">Transmembrane helix</keyword>
<protein>
    <submittedName>
        <fullName evidence="3">Uncharacterized protein</fullName>
    </submittedName>
</protein>
<feature type="chain" id="PRO_5036410729" evidence="2">
    <location>
        <begin position="17"/>
        <end position="849"/>
    </location>
</feature>
<comment type="caution">
    <text evidence="3">The sequence shown here is derived from an EMBL/GenBank/DDBJ whole genome shotgun (WGS) entry which is preliminary data.</text>
</comment>
<dbReference type="AlphaFoldDB" id="A0A814RK01"/>
<dbReference type="EMBL" id="CAJOBH010024982">
    <property type="protein sequence ID" value="CAF4244611.1"/>
    <property type="molecule type" value="Genomic_DNA"/>
</dbReference>
<sequence>MWILYIVLFTLPISFGARRDFFEREDYDAFGERLAIIENRAIFAENDARQFTIIENPFSSNPLACNLDYMSIDPERQANISLGYVYNIVMGSKQDKMESIVAMIGESKQKKFYLIVMIMAYSSGCIIRLKHAIWVPVSFYEYYPPSALATDPRGTFICVVQLDSTLCVDTISNTTTKFSNDQFWDEKQFFYSKSLAITEKRRLLLTAYRIIDEEKKFIPSLYLADLSDPSNPLLLGMKNLSSQYLKQERDVFTRSATLSLFLHENSNMVIVGVPHLDCILIFSMEQSSLSLVKTHVSPEKNVLFGKSVAIMDSNIYAVLVYALATLPWSLSQIQVYSLNETVEMPKPLFIFPNNQQEMELADSQELPHRIVSLVTWYSNGIGLVLDAASVLLIPASPPGYCSASIKKYEDIEIYKPKLCIPGTRQISSSFGPCMICPPGYKNNGSAGELCVKCKTNDTFWCFGAAINEIDMKNMTSYNQANPYPESPHTTEFEDILLQNIFQFSTLNLHCLRISPMFWTSVGICCCILFCIIIKIISCWSKSRKRQQCIQKILSHCDVIGDGKYWLGGLISLLILILITFACKFSISFTYLYPIEQTSLEQRRTVSCDNTLFNAKLTSSLQLLSTLKYEEEKPIFTLLNGQQLILTVQFISTGYTCKDLELQTIRAHGLSIKSETFNCSKSNEVLTIIKLLPQHVHNMQIILKGPHFIGGLRFCFSAASVTNSDAHSKAQAIDTCQLFFMPNQTLTRNPTVNVKMTKAINRTAGFTLPNETRYTGLWLPRFTADTLTDELLFSLGSEYLRYALKTTILVISITESEFYMKNTQEPIARQYEILFSTILFASKIALVLNE</sequence>
<keyword evidence="1" id="KW-0472">Membrane</keyword>
<feature type="transmembrane region" description="Helical" evidence="1">
    <location>
        <begin position="569"/>
        <end position="592"/>
    </location>
</feature>
<organism evidence="3 5">
    <name type="scientific">Rotaria magnacalcarata</name>
    <dbReference type="NCBI Taxonomy" id="392030"/>
    <lineage>
        <taxon>Eukaryota</taxon>
        <taxon>Metazoa</taxon>
        <taxon>Spiralia</taxon>
        <taxon>Gnathifera</taxon>
        <taxon>Rotifera</taxon>
        <taxon>Eurotatoria</taxon>
        <taxon>Bdelloidea</taxon>
        <taxon>Philodinida</taxon>
        <taxon>Philodinidae</taxon>
        <taxon>Rotaria</taxon>
    </lineage>
</organism>